<evidence type="ECO:0000313" key="2">
    <source>
        <dbReference type="EMBL" id="KRX39227.1"/>
    </source>
</evidence>
<dbReference type="EMBL" id="JYDJ01000239">
    <property type="protein sequence ID" value="KRX39227.1"/>
    <property type="molecule type" value="Genomic_DNA"/>
</dbReference>
<dbReference type="AlphaFoldDB" id="A0A0V0TJM2"/>
<reference evidence="2 3" key="1">
    <citation type="submission" date="2015-01" db="EMBL/GenBank/DDBJ databases">
        <title>Evolution of Trichinella species and genotypes.</title>
        <authorList>
            <person name="Korhonen P.K."/>
            <person name="Edoardo P."/>
            <person name="Giuseppe L.R."/>
            <person name="Gasser R.B."/>
        </authorList>
    </citation>
    <scope>NUCLEOTIDE SEQUENCE [LARGE SCALE GENOMIC DNA]</scope>
    <source>
        <strain evidence="2">ISS417</strain>
    </source>
</reference>
<keyword evidence="1" id="KW-0812">Transmembrane</keyword>
<evidence type="ECO:0000313" key="3">
    <source>
        <dbReference type="Proteomes" id="UP000055048"/>
    </source>
</evidence>
<feature type="transmembrane region" description="Helical" evidence="1">
    <location>
        <begin position="6"/>
        <end position="31"/>
    </location>
</feature>
<name>A0A0V0TJM2_9BILA</name>
<keyword evidence="1" id="KW-1133">Transmembrane helix</keyword>
<evidence type="ECO:0000256" key="1">
    <source>
        <dbReference type="SAM" id="Phobius"/>
    </source>
</evidence>
<keyword evidence="1" id="KW-0472">Membrane</keyword>
<dbReference type="Proteomes" id="UP000055048">
    <property type="component" value="Unassembled WGS sequence"/>
</dbReference>
<sequence>MTILLTYAPFFLIFSVSYFVLRIFFVHFLISSANETAGVFDQQMQILIQMRLIILTTTIVGKSCSSSMLGFFRCYIYYSTLEIDVQIKGKLKC</sequence>
<comment type="caution">
    <text evidence="2">The sequence shown here is derived from an EMBL/GenBank/DDBJ whole genome shotgun (WGS) entry which is preliminary data.</text>
</comment>
<protein>
    <submittedName>
        <fullName evidence="2">Uncharacterized protein</fullName>
    </submittedName>
</protein>
<accession>A0A0V0TJM2</accession>
<gene>
    <name evidence="2" type="ORF">T05_2654</name>
</gene>
<organism evidence="2 3">
    <name type="scientific">Trichinella murrelli</name>
    <dbReference type="NCBI Taxonomy" id="144512"/>
    <lineage>
        <taxon>Eukaryota</taxon>
        <taxon>Metazoa</taxon>
        <taxon>Ecdysozoa</taxon>
        <taxon>Nematoda</taxon>
        <taxon>Enoplea</taxon>
        <taxon>Dorylaimia</taxon>
        <taxon>Trichinellida</taxon>
        <taxon>Trichinellidae</taxon>
        <taxon>Trichinella</taxon>
    </lineage>
</organism>
<keyword evidence="3" id="KW-1185">Reference proteome</keyword>
<proteinExistence type="predicted"/>